<feature type="region of interest" description="Disordered" evidence="3">
    <location>
        <begin position="209"/>
        <end position="286"/>
    </location>
</feature>
<accession>A0AAW1R2V2</accession>
<proteinExistence type="predicted"/>
<feature type="compositionally biased region" description="Basic residues" evidence="3">
    <location>
        <begin position="226"/>
        <end position="236"/>
    </location>
</feature>
<feature type="compositionally biased region" description="Basic and acidic residues" evidence="3">
    <location>
        <begin position="989"/>
        <end position="1000"/>
    </location>
</feature>
<feature type="compositionally biased region" description="Polar residues" evidence="3">
    <location>
        <begin position="209"/>
        <end position="218"/>
    </location>
</feature>
<feature type="region of interest" description="Disordered" evidence="3">
    <location>
        <begin position="467"/>
        <end position="503"/>
    </location>
</feature>
<dbReference type="Proteomes" id="UP001438707">
    <property type="component" value="Unassembled WGS sequence"/>
</dbReference>
<comment type="subcellular location">
    <subcellularLocation>
        <location evidence="1">Nucleus</location>
    </subcellularLocation>
</comment>
<comment type="caution">
    <text evidence="4">The sequence shown here is derived from an EMBL/GenBank/DDBJ whole genome shotgun (WGS) entry which is preliminary data.</text>
</comment>
<name>A0AAW1R2V2_9CHLO</name>
<dbReference type="InterPro" id="IPR003888">
    <property type="entry name" value="FYrich_N"/>
</dbReference>
<protein>
    <submittedName>
        <fullName evidence="4">Uncharacterized protein</fullName>
    </submittedName>
</protein>
<feature type="region of interest" description="Disordered" evidence="3">
    <location>
        <begin position="524"/>
        <end position="585"/>
    </location>
</feature>
<feature type="compositionally biased region" description="Low complexity" evidence="3">
    <location>
        <begin position="556"/>
        <end position="568"/>
    </location>
</feature>
<dbReference type="EMBL" id="JALJOS010000017">
    <property type="protein sequence ID" value="KAK9827900.1"/>
    <property type="molecule type" value="Genomic_DNA"/>
</dbReference>
<evidence type="ECO:0000256" key="2">
    <source>
        <dbReference type="ARBA" id="ARBA00023242"/>
    </source>
</evidence>
<dbReference type="Gene3D" id="3.30.160.360">
    <property type="match status" value="1"/>
</dbReference>
<feature type="region of interest" description="Disordered" evidence="3">
    <location>
        <begin position="982"/>
        <end position="1003"/>
    </location>
</feature>
<reference evidence="4 5" key="1">
    <citation type="journal article" date="2024" name="Nat. Commun.">
        <title>Phylogenomics reveals the evolutionary origins of lichenization in chlorophyte algae.</title>
        <authorList>
            <person name="Puginier C."/>
            <person name="Libourel C."/>
            <person name="Otte J."/>
            <person name="Skaloud P."/>
            <person name="Haon M."/>
            <person name="Grisel S."/>
            <person name="Petersen M."/>
            <person name="Berrin J.G."/>
            <person name="Delaux P.M."/>
            <person name="Dal Grande F."/>
            <person name="Keller J."/>
        </authorList>
    </citation>
    <scope>NUCLEOTIDE SEQUENCE [LARGE SCALE GENOMIC DNA]</scope>
    <source>
        <strain evidence="4 5">SAG 2145</strain>
    </source>
</reference>
<dbReference type="Pfam" id="PF05965">
    <property type="entry name" value="FYRC"/>
    <property type="match status" value="1"/>
</dbReference>
<gene>
    <name evidence="4" type="ORF">WJX74_008299</name>
</gene>
<evidence type="ECO:0000256" key="3">
    <source>
        <dbReference type="SAM" id="MobiDB-lite"/>
    </source>
</evidence>
<dbReference type="GO" id="GO:0005634">
    <property type="term" value="C:nucleus"/>
    <property type="evidence" value="ECO:0007669"/>
    <property type="project" value="UniProtKB-SubCell"/>
</dbReference>
<organism evidence="4 5">
    <name type="scientific">Apatococcus lobatus</name>
    <dbReference type="NCBI Taxonomy" id="904363"/>
    <lineage>
        <taxon>Eukaryota</taxon>
        <taxon>Viridiplantae</taxon>
        <taxon>Chlorophyta</taxon>
        <taxon>core chlorophytes</taxon>
        <taxon>Trebouxiophyceae</taxon>
        <taxon>Chlorellales</taxon>
        <taxon>Chlorellaceae</taxon>
        <taxon>Apatococcus</taxon>
    </lineage>
</organism>
<feature type="compositionally biased region" description="Polar residues" evidence="3">
    <location>
        <begin position="483"/>
        <end position="495"/>
    </location>
</feature>
<dbReference type="AlphaFoldDB" id="A0AAW1R2V2"/>
<evidence type="ECO:0000313" key="5">
    <source>
        <dbReference type="Proteomes" id="UP001438707"/>
    </source>
</evidence>
<evidence type="ECO:0000256" key="1">
    <source>
        <dbReference type="ARBA" id="ARBA00004123"/>
    </source>
</evidence>
<dbReference type="GO" id="GO:0140993">
    <property type="term" value="F:histone modifying activity"/>
    <property type="evidence" value="ECO:0007669"/>
    <property type="project" value="UniProtKB-ARBA"/>
</dbReference>
<dbReference type="PROSITE" id="PS51542">
    <property type="entry name" value="FYRN"/>
    <property type="match status" value="1"/>
</dbReference>
<dbReference type="InterPro" id="IPR003889">
    <property type="entry name" value="FYrich_C"/>
</dbReference>
<dbReference type="PROSITE" id="PS51543">
    <property type="entry name" value="FYRC"/>
    <property type="match status" value="1"/>
</dbReference>
<keyword evidence="5" id="KW-1185">Reference proteome</keyword>
<evidence type="ECO:0000313" key="4">
    <source>
        <dbReference type="EMBL" id="KAK9827900.1"/>
    </source>
</evidence>
<dbReference type="SMART" id="SM00542">
    <property type="entry name" value="FYRC"/>
    <property type="match status" value="1"/>
</dbReference>
<sequence>MKSPHKPGLACLFSAGVANIDTHRSNNLFEDLEKRALTEKEEKIIAERVKLQRDLLQQYEAREQQRKVKEVQEVCPDLTDSEAQFALSHHHRSEEATIHALVSSAAFYRKVKQHLGPAHAAQQQPAACSFTQQAVAAAPRRAAIPRARCGSAASAAQGGPQTAWQSSNIFVGAFRGRQFDATLGRYTTELVHAPAAAALVPLEELQLNHSPCGTTEPQQLPEAVPKKLRSSRKRRSSAQSAGDGRTGLLAPAVDDGKTSRAARKARREARQAQAHVAAVSPGRPDADSRVLEMCSIHAAAGLQTEGQRQDCIQPAAGSEGLLRLGQPMAEPAAHSCCSNDSGRMHHGAADQPAARSDGLGLQAHDGNVVVELAGERNTGNNTSAMQPMSGQHGNDAADNPTMFPAPLLHLASAPQGAEQMGKPQAAAEPAFLICGDDVAGDGPAVAIRDPARSLLEVLENVPGEQLLGYTALHPPPPAAEGDSQVSPGQSAQTPFQLAAAHSNPHPCLSAPAAACLAEISSTGHASDEQPVHTWTQPIPMQTGGGSGSQAEDKSKAAAAATSQSQAMSLVSQCPQDGPAMGLQQPVNTQSSANLTLNDPGHESVVAAEESGEAEPAEQMQQQSHEGSDHPSRPSAARSYQSPAAAVARKDGGLRDAGALQRRSSRAGAGKRSQPCFEDDVIAGSPKRQRVAAAGKSKKVKSVKTLPIKQPTIKAPAAGGSSIASEEAAALAAFALPNAPLHKPHYGRVKKSSSRQVKLVVLGTLRTGEGWFNKGYIFPEGMHTRIPFRSSVVLEQLCLHDCHILGQGGKFWPQPTFRIVAADQVSKPVEGRSATGAWNAILARINENINKRRRAGEDLPPPPKTALAGPEYFGLIHPDVIAKIELLDPEQSCTTYWAGKQERFAFGQVHGTAPEPKAPGQAKVAHARMASAGAGSGLSRRRGRPPKHGHDDDDVIYAVDGFGDEDGEGEGVGAHRWSAVNRAERARRRHGDESDAGKTDVDNPLPGVLDPITLEPIVRPAMSLYGHVMGLATWNAVIAEQGKCPFTQQSVRREQIVLLTHANIERHRDSMILP</sequence>
<feature type="region of interest" description="Disordered" evidence="3">
    <location>
        <begin position="912"/>
        <end position="953"/>
    </location>
</feature>
<keyword evidence="2" id="KW-0539">Nucleus</keyword>
<feature type="region of interest" description="Disordered" evidence="3">
    <location>
        <begin position="603"/>
        <end position="695"/>
    </location>
</feature>